<reference evidence="5" key="1">
    <citation type="journal article" date="2014" name="Int. J. Syst. Evol. Microbiol.">
        <title>Complete genome sequence of Corynebacterium casei LMG S-19264T (=DSM 44701T), isolated from a smear-ripened cheese.</title>
        <authorList>
            <consortium name="US DOE Joint Genome Institute (JGI-PGF)"/>
            <person name="Walter F."/>
            <person name="Albersmeier A."/>
            <person name="Kalinowski J."/>
            <person name="Ruckert C."/>
        </authorList>
    </citation>
    <scope>NUCLEOTIDE SEQUENCE</scope>
    <source>
        <strain evidence="5">CGMCC 4.7308</strain>
    </source>
</reference>
<reference evidence="5" key="2">
    <citation type="submission" date="2020-09" db="EMBL/GenBank/DDBJ databases">
        <authorList>
            <person name="Sun Q."/>
            <person name="Zhou Y."/>
        </authorList>
    </citation>
    <scope>NUCLEOTIDE SEQUENCE</scope>
    <source>
        <strain evidence="5">CGMCC 4.7308</strain>
    </source>
</reference>
<dbReference type="EMBL" id="BMNA01000003">
    <property type="protein sequence ID" value="GGL99883.1"/>
    <property type="molecule type" value="Genomic_DNA"/>
</dbReference>
<evidence type="ECO:0000259" key="3">
    <source>
        <dbReference type="Pfam" id="PF00144"/>
    </source>
</evidence>
<evidence type="ECO:0000313" key="5">
    <source>
        <dbReference type="EMBL" id="GGL99883.1"/>
    </source>
</evidence>
<dbReference type="Pfam" id="PF11954">
    <property type="entry name" value="DUF3471"/>
    <property type="match status" value="1"/>
</dbReference>
<name>A0A917SWN6_9ACTN</name>
<dbReference type="PANTHER" id="PTHR46825">
    <property type="entry name" value="D-ALANYL-D-ALANINE-CARBOXYPEPTIDASE/ENDOPEPTIDASE AMPH"/>
    <property type="match status" value="1"/>
</dbReference>
<feature type="region of interest" description="Disordered" evidence="1">
    <location>
        <begin position="30"/>
        <end position="54"/>
    </location>
</feature>
<evidence type="ECO:0000256" key="1">
    <source>
        <dbReference type="SAM" id="MobiDB-lite"/>
    </source>
</evidence>
<dbReference type="InterPro" id="IPR001466">
    <property type="entry name" value="Beta-lactam-related"/>
</dbReference>
<dbReference type="RefSeq" id="WP_188941330.1">
    <property type="nucleotide sequence ID" value="NZ_BMNA01000003.1"/>
</dbReference>
<feature type="compositionally biased region" description="Low complexity" evidence="1">
    <location>
        <begin position="77"/>
        <end position="90"/>
    </location>
</feature>
<evidence type="ECO:0000256" key="2">
    <source>
        <dbReference type="SAM" id="SignalP"/>
    </source>
</evidence>
<dbReference type="Pfam" id="PF00144">
    <property type="entry name" value="Beta-lactamase"/>
    <property type="match status" value="1"/>
</dbReference>
<feature type="region of interest" description="Disordered" evidence="1">
    <location>
        <begin position="77"/>
        <end position="111"/>
    </location>
</feature>
<accession>A0A917SWN6</accession>
<feature type="chain" id="PRO_5039437974" description="Serine hydrolase" evidence="2">
    <location>
        <begin position="24"/>
        <end position="605"/>
    </location>
</feature>
<feature type="compositionally biased region" description="Low complexity" evidence="1">
    <location>
        <begin position="98"/>
        <end position="107"/>
    </location>
</feature>
<dbReference type="AlphaFoldDB" id="A0A917SWN6"/>
<evidence type="ECO:0000259" key="4">
    <source>
        <dbReference type="Pfam" id="PF11954"/>
    </source>
</evidence>
<sequence>MAQHRRRTALPALAAAVSAVALAVTACTGSGGSAVSSSTTAVTGTTASPAGAASTVTSPVASTASSAGATIASTAAAGSSGASTPATSGASSGGSAGGSTTATAPSTLDTRYPPAVADQEVSDAQVDAAIGQVDGLATAVMRRSGIPGMAVAVVHHGTVAFAKGYGVRKEGSPGAVDADTVFQLASVSKAIGATVVAHEVTEKTVDWSTPVSKYLHDFRLSDPWVTSHVTVGDMYAHRSGLPAHAGDLLEDLGYSQSDIFRRLGVLPLQPFRSTYAYTNFGLTAGAEAVAAAAGTSWPDLSQRVLYQPLGMTSTSSRFADYAARPNRAWTHVQVGGRWQPKIVRDADQQTPAGGVSSSVNDLAKWLAMILGDGTGSGGVKIASPDALDPALSAQIVASPAPPQDRAGFYGFGFDVAYQSSGRVEIAHSGAFSAGAGTNFVLLPSLDVGIVTLTNASPIGVAEALNQQFADLVQYGAQRFDWYGLYSQALGGLGAPFGRYAGKQPPANARPAADLSRYVGTYANGWVGPVQVRRAGSGLELVIGPRKQTYRLTHWDGDVWTYQPSGESANPGSVSAVTFARSGQGAATSMDIEFYEQDGEGVLRRT</sequence>
<keyword evidence="6" id="KW-1185">Reference proteome</keyword>
<dbReference type="Gene3D" id="2.40.128.600">
    <property type="match status" value="1"/>
</dbReference>
<feature type="domain" description="Beta-lactamase-related" evidence="3">
    <location>
        <begin position="134"/>
        <end position="459"/>
    </location>
</feature>
<dbReference type="Proteomes" id="UP000655208">
    <property type="component" value="Unassembled WGS sequence"/>
</dbReference>
<dbReference type="PANTHER" id="PTHR46825:SF15">
    <property type="entry name" value="BETA-LACTAMASE-RELATED DOMAIN-CONTAINING PROTEIN"/>
    <property type="match status" value="1"/>
</dbReference>
<comment type="caution">
    <text evidence="5">The sequence shown here is derived from an EMBL/GenBank/DDBJ whole genome shotgun (WGS) entry which is preliminary data.</text>
</comment>
<dbReference type="Gene3D" id="3.40.710.10">
    <property type="entry name" value="DD-peptidase/beta-lactamase superfamily"/>
    <property type="match status" value="1"/>
</dbReference>
<keyword evidence="2" id="KW-0732">Signal</keyword>
<feature type="signal peptide" evidence="2">
    <location>
        <begin position="1"/>
        <end position="23"/>
    </location>
</feature>
<dbReference type="InterPro" id="IPR012338">
    <property type="entry name" value="Beta-lactam/transpept-like"/>
</dbReference>
<organism evidence="5 6">
    <name type="scientific">Nakamurella endophytica</name>
    <dbReference type="NCBI Taxonomy" id="1748367"/>
    <lineage>
        <taxon>Bacteria</taxon>
        <taxon>Bacillati</taxon>
        <taxon>Actinomycetota</taxon>
        <taxon>Actinomycetes</taxon>
        <taxon>Nakamurellales</taxon>
        <taxon>Nakamurellaceae</taxon>
        <taxon>Nakamurella</taxon>
    </lineage>
</organism>
<gene>
    <name evidence="5" type="ORF">GCM10011594_19840</name>
</gene>
<dbReference type="SUPFAM" id="SSF56601">
    <property type="entry name" value="beta-lactamase/transpeptidase-like"/>
    <property type="match status" value="1"/>
</dbReference>
<evidence type="ECO:0008006" key="7">
    <source>
        <dbReference type="Google" id="ProtNLM"/>
    </source>
</evidence>
<dbReference type="InterPro" id="IPR021860">
    <property type="entry name" value="Peptidase_S12_Pab87-rel_C"/>
</dbReference>
<protein>
    <recommendedName>
        <fullName evidence="7">Serine hydrolase</fullName>
    </recommendedName>
</protein>
<dbReference type="InterPro" id="IPR050491">
    <property type="entry name" value="AmpC-like"/>
</dbReference>
<dbReference type="PROSITE" id="PS51257">
    <property type="entry name" value="PROKAR_LIPOPROTEIN"/>
    <property type="match status" value="1"/>
</dbReference>
<evidence type="ECO:0000313" key="6">
    <source>
        <dbReference type="Proteomes" id="UP000655208"/>
    </source>
</evidence>
<proteinExistence type="predicted"/>
<feature type="domain" description="Peptidase S12 Pab87-related C-terminal" evidence="4">
    <location>
        <begin position="504"/>
        <end position="592"/>
    </location>
</feature>